<dbReference type="GO" id="GO:0008061">
    <property type="term" value="F:chitin binding"/>
    <property type="evidence" value="ECO:0007669"/>
    <property type="project" value="UniProtKB-KW"/>
</dbReference>
<dbReference type="Gene3D" id="2.170.140.10">
    <property type="entry name" value="Chitin binding domain"/>
    <property type="match status" value="1"/>
</dbReference>
<evidence type="ECO:0000256" key="6">
    <source>
        <dbReference type="ARBA" id="ARBA00022801"/>
    </source>
</evidence>
<dbReference type="FunFam" id="3.10.50.10:FF:000004">
    <property type="entry name" value="Chitinase 5"/>
    <property type="match status" value="1"/>
</dbReference>
<dbReference type="InterPro" id="IPR017853">
    <property type="entry name" value="GH"/>
</dbReference>
<keyword evidence="7" id="KW-0146">Chitin degradation</keyword>
<keyword evidence="10 12" id="KW-0326">Glycosidase</keyword>
<evidence type="ECO:0000256" key="2">
    <source>
        <dbReference type="ARBA" id="ARBA00009121"/>
    </source>
</evidence>
<dbReference type="SMART" id="SM00636">
    <property type="entry name" value="Glyco_18"/>
    <property type="match status" value="1"/>
</dbReference>
<accession>A0A0C9QZH1</accession>
<keyword evidence="11" id="KW-0624">Polysaccharide degradation</keyword>
<reference evidence="16" key="1">
    <citation type="submission" date="2015-01" db="EMBL/GenBank/DDBJ databases">
        <title>Transcriptome Assembly of Fopius arisanus.</title>
        <authorList>
            <person name="Geib S."/>
        </authorList>
    </citation>
    <scope>NUCLEOTIDE SEQUENCE</scope>
</reference>
<evidence type="ECO:0000256" key="9">
    <source>
        <dbReference type="ARBA" id="ARBA00023277"/>
    </source>
</evidence>
<dbReference type="SUPFAM" id="SSF51445">
    <property type="entry name" value="(Trans)glycosidases"/>
    <property type="match status" value="1"/>
</dbReference>
<dbReference type="GO" id="GO:0008843">
    <property type="term" value="F:endochitinase activity"/>
    <property type="evidence" value="ECO:0007669"/>
    <property type="project" value="UniProtKB-EC"/>
</dbReference>
<dbReference type="Gene3D" id="3.10.50.10">
    <property type="match status" value="1"/>
</dbReference>
<evidence type="ECO:0000256" key="3">
    <source>
        <dbReference type="ARBA" id="ARBA00012729"/>
    </source>
</evidence>
<feature type="region of interest" description="Disordered" evidence="13">
    <location>
        <begin position="395"/>
        <end position="422"/>
    </location>
</feature>
<keyword evidence="8" id="KW-1015">Disulfide bond</keyword>
<feature type="chain" id="PRO_5002201443" description="chitinase" evidence="14">
    <location>
        <begin position="27"/>
        <end position="476"/>
    </location>
</feature>
<gene>
    <name evidence="16" type="primary">Chia_9</name>
    <name evidence="16" type="ORF">g.31927</name>
</gene>
<organism evidence="16">
    <name type="scientific">Fopius arisanus</name>
    <dbReference type="NCBI Taxonomy" id="64838"/>
    <lineage>
        <taxon>Eukaryota</taxon>
        <taxon>Metazoa</taxon>
        <taxon>Ecdysozoa</taxon>
        <taxon>Arthropoda</taxon>
        <taxon>Hexapoda</taxon>
        <taxon>Insecta</taxon>
        <taxon>Pterygota</taxon>
        <taxon>Neoptera</taxon>
        <taxon>Endopterygota</taxon>
        <taxon>Hymenoptera</taxon>
        <taxon>Apocrita</taxon>
        <taxon>Ichneumonoidea</taxon>
        <taxon>Braconidae</taxon>
        <taxon>Opiinae</taxon>
        <taxon>Fopius</taxon>
    </lineage>
</organism>
<keyword evidence="9" id="KW-0119">Carbohydrate metabolism</keyword>
<keyword evidence="6 12" id="KW-0378">Hydrolase</keyword>
<comment type="similarity">
    <text evidence="2">Belongs to the glycosyl hydrolase 18 family. Chitinase class II subfamily.</text>
</comment>
<evidence type="ECO:0000256" key="11">
    <source>
        <dbReference type="ARBA" id="ARBA00023326"/>
    </source>
</evidence>
<evidence type="ECO:0000256" key="12">
    <source>
        <dbReference type="RuleBase" id="RU000489"/>
    </source>
</evidence>
<evidence type="ECO:0000313" key="16">
    <source>
        <dbReference type="EMBL" id="JAG69798.1"/>
    </source>
</evidence>
<evidence type="ECO:0000256" key="4">
    <source>
        <dbReference type="ARBA" id="ARBA00022669"/>
    </source>
</evidence>
<dbReference type="Pfam" id="PF01607">
    <property type="entry name" value="CBM_14"/>
    <property type="match status" value="1"/>
</dbReference>
<dbReference type="InterPro" id="IPR036508">
    <property type="entry name" value="Chitin-bd_dom_sf"/>
</dbReference>
<dbReference type="EMBL" id="GBYB01000031">
    <property type="protein sequence ID" value="JAG69798.1"/>
    <property type="molecule type" value="Transcribed_RNA"/>
</dbReference>
<dbReference type="PANTHER" id="PTHR11177">
    <property type="entry name" value="CHITINASE"/>
    <property type="match status" value="1"/>
</dbReference>
<evidence type="ECO:0000256" key="10">
    <source>
        <dbReference type="ARBA" id="ARBA00023295"/>
    </source>
</evidence>
<evidence type="ECO:0000256" key="7">
    <source>
        <dbReference type="ARBA" id="ARBA00023024"/>
    </source>
</evidence>
<dbReference type="InterPro" id="IPR050314">
    <property type="entry name" value="Glycosyl_Hydrlase_18"/>
</dbReference>
<comment type="catalytic activity">
    <reaction evidence="1">
        <text>Random endo-hydrolysis of N-acetyl-beta-D-glucosaminide (1-&gt;4)-beta-linkages in chitin and chitodextrins.</text>
        <dbReference type="EC" id="3.2.1.14"/>
    </reaction>
</comment>
<keyword evidence="4" id="KW-0147">Chitin-binding</keyword>
<keyword evidence="5 14" id="KW-0732">Signal</keyword>
<dbReference type="Gene3D" id="3.20.20.80">
    <property type="entry name" value="Glycosidases"/>
    <property type="match status" value="1"/>
</dbReference>
<dbReference type="PROSITE" id="PS51910">
    <property type="entry name" value="GH18_2"/>
    <property type="match status" value="1"/>
</dbReference>
<evidence type="ECO:0000256" key="5">
    <source>
        <dbReference type="ARBA" id="ARBA00022729"/>
    </source>
</evidence>
<feature type="compositionally biased region" description="Polar residues" evidence="13">
    <location>
        <begin position="404"/>
        <end position="417"/>
    </location>
</feature>
<dbReference type="EC" id="3.2.1.14" evidence="3"/>
<protein>
    <recommendedName>
        <fullName evidence="3">chitinase</fullName>
        <ecNumber evidence="3">3.2.1.14</ecNumber>
    </recommendedName>
</protein>
<dbReference type="Pfam" id="PF00704">
    <property type="entry name" value="Glyco_hydro_18"/>
    <property type="match status" value="1"/>
</dbReference>
<dbReference type="GO" id="GO:0000272">
    <property type="term" value="P:polysaccharide catabolic process"/>
    <property type="evidence" value="ECO:0007669"/>
    <property type="project" value="UniProtKB-KW"/>
</dbReference>
<dbReference type="SMART" id="SM00494">
    <property type="entry name" value="ChtBD2"/>
    <property type="match status" value="1"/>
</dbReference>
<dbReference type="InterPro" id="IPR011583">
    <property type="entry name" value="Chitinase_II/V-like_cat"/>
</dbReference>
<dbReference type="GO" id="GO:0006032">
    <property type="term" value="P:chitin catabolic process"/>
    <property type="evidence" value="ECO:0007669"/>
    <property type="project" value="UniProtKB-KW"/>
</dbReference>
<dbReference type="InterPro" id="IPR001223">
    <property type="entry name" value="Glyco_hydro18_cat"/>
</dbReference>
<dbReference type="PANTHER" id="PTHR11177:SF360">
    <property type="entry name" value="CHITINASE 4-RELATED"/>
    <property type="match status" value="1"/>
</dbReference>
<proteinExistence type="inferred from homology"/>
<dbReference type="SUPFAM" id="SSF57625">
    <property type="entry name" value="Invertebrate chitin-binding proteins"/>
    <property type="match status" value="1"/>
</dbReference>
<dbReference type="InterPro" id="IPR029070">
    <property type="entry name" value="Chitinase_insertion_sf"/>
</dbReference>
<evidence type="ECO:0000256" key="1">
    <source>
        <dbReference type="ARBA" id="ARBA00000822"/>
    </source>
</evidence>
<dbReference type="PROSITE" id="PS01095">
    <property type="entry name" value="GH18_1"/>
    <property type="match status" value="1"/>
</dbReference>
<sequence length="476" mass="53261">MKKYLKMRVFWFFLGCLPLIAVQASADKVIYCYFGSWSCYRPKNGKFIVEDIDPSLCTHLVYTFVGLEGDNVSILDPWQDLPDSSGKDGFRRFNDLRLKSPGLKTMIAMGGWNEGSTQYSEMASTLESRRKFINNVVRFITKYGFNGFDLDWEYPAQRGGVPEDRENYVALLKELRLRFDEEGLILSAAVAAAESSASKSFIIPEISKYLDFINIMAYDFHGAKDPVTGINAPLRVSRGDAPKDRKWNVEAAVKYWLQQGAPKEKLILGMPLYGRTFTLINSANNSVGAPVRGPGAAGPYTREPGVLAYNEICESQARGGWKIVFDDERYVPYMSKGNQWVGYDNVKSIAGKAKLIKDLDLAGAMVWSVDFDDFRGICGEKYPLLKTVNAVLQGRTPVPDEKTTTQTPGQPESTPPSSRCEKEGLFPDPHSCGFISCIKNHSGEFIEHAMQCPPGLCFNPKNKICDWSPNEWILSD</sequence>
<dbReference type="CDD" id="cd02872">
    <property type="entry name" value="GH18_chitolectin_chitotriosidase"/>
    <property type="match status" value="1"/>
</dbReference>
<dbReference type="InterPro" id="IPR001579">
    <property type="entry name" value="Glyco_hydro_18_chit_AS"/>
</dbReference>
<evidence type="ECO:0000256" key="13">
    <source>
        <dbReference type="SAM" id="MobiDB-lite"/>
    </source>
</evidence>
<feature type="domain" description="GH18" evidence="15">
    <location>
        <begin position="28"/>
        <end position="395"/>
    </location>
</feature>
<feature type="signal peptide" evidence="14">
    <location>
        <begin position="1"/>
        <end position="26"/>
    </location>
</feature>
<evidence type="ECO:0000259" key="15">
    <source>
        <dbReference type="PROSITE" id="PS51910"/>
    </source>
</evidence>
<dbReference type="InterPro" id="IPR002557">
    <property type="entry name" value="Chitin-bd_dom"/>
</dbReference>
<evidence type="ECO:0000256" key="8">
    <source>
        <dbReference type="ARBA" id="ARBA00023157"/>
    </source>
</evidence>
<evidence type="ECO:0000256" key="14">
    <source>
        <dbReference type="SAM" id="SignalP"/>
    </source>
</evidence>
<dbReference type="AlphaFoldDB" id="A0A0C9QZH1"/>
<dbReference type="GO" id="GO:0005576">
    <property type="term" value="C:extracellular region"/>
    <property type="evidence" value="ECO:0007669"/>
    <property type="project" value="InterPro"/>
</dbReference>
<name>A0A0C9QZH1_9HYME</name>
<dbReference type="SUPFAM" id="SSF54556">
    <property type="entry name" value="Chitinase insertion domain"/>
    <property type="match status" value="1"/>
</dbReference>